<proteinExistence type="predicted"/>
<dbReference type="NCBIfam" id="TIGR01643">
    <property type="entry name" value="YD_repeat_2x"/>
    <property type="match status" value="12"/>
</dbReference>
<dbReference type="SUPFAM" id="SSF141072">
    <property type="entry name" value="CalX-like"/>
    <property type="match status" value="1"/>
</dbReference>
<protein>
    <submittedName>
        <fullName evidence="5">Ig domain-containing protein</fullName>
    </submittedName>
</protein>
<dbReference type="Pfam" id="PF05593">
    <property type="entry name" value="RHS_repeat"/>
    <property type="match status" value="2"/>
</dbReference>
<dbReference type="Gene3D" id="2.60.40.2030">
    <property type="match status" value="1"/>
</dbReference>
<feature type="domain" description="Cadherin" evidence="4">
    <location>
        <begin position="2373"/>
        <end position="2494"/>
    </location>
</feature>
<dbReference type="Gene3D" id="2.180.10.10">
    <property type="entry name" value="RHS repeat-associated core"/>
    <property type="match status" value="5"/>
</dbReference>
<dbReference type="PROSITE" id="PS50268">
    <property type="entry name" value="CADHERIN_2"/>
    <property type="match status" value="3"/>
</dbReference>
<accession>A0ABZ2ULM9</accession>
<dbReference type="InterPro" id="IPR022385">
    <property type="entry name" value="Rhs_assc_core"/>
</dbReference>
<dbReference type="InterPro" id="IPR006644">
    <property type="entry name" value="Cadg"/>
</dbReference>
<sequence>MLDSAINNQDLAVFATGLFTTPYNGEAYGLSSEILNPFTNIHNTSAILSLGNELIPPLTDSSLEQKIIDADYLIREKFSNFINNPDAHDLLSIPYGVGEQITLATSLLQTQINEGFKNVEISIIDAEILGNANGAYAESLNTIFLADEFVKNNSTEIIAEVLTEEFGHFIDAQINEIDSAGDEGRIFAKLVFNQSFSPEELNSLKAEDDLGVIYYNNQFIKIEKSELEIINDIGETLVINEDTTLVFQWTQREAKYNNEVGIIVFDNPTGDIDGVSPQDVGYFQKVLTSGKSEVIFSKGNSAGNWQEIDLKTGDYVGFYLIQNASTSEYLNNPNSINIFSSITAANTDNFDHVISTSLGEGVYRFNWEDLTGGGDKDFNDVVFNVFEKGFNPGYSNNQIVPLTVEFVSNEASYKNEIGFYYVDDINGTINGISPNDSNYAREVFKQANYQVIFGEGNYNGVQEYNLTGDQYIGWYLISNNTSERFLQTNANNNPNGEVLAYFSYAEANPDKLNHLIHYSNNQMGWEDVLGLGDKDYNDLVFNFNFGNSRDINIINVTVDDVSLTELDDENNFAEFKVSLSEPHLNPITIDYTTEDDTAISGEDYQAVTGSLTFLPGEIEKTILVEVFGDENEESDEVFNLKLTNVTNAVIVDGEATATIINDDDETINQPIISASLTNDTGVSDSDRITLDPTISGQTTNATSLQGSLNGNGFVDISDALNPDGSFTISLEQYEVLSNGALPSGDYTLELKAGNASIQDSEVVTVNFTLDRIAPPLSFTLAPESDTDVIGDNITSAYTVNLVGQTDPALEVILVETQQTVTADENGDFTFTDVNMPSVGEVPFTMVVVDEVGNQGRAQELLTREGINGAPEITSSPNLIFNTENQATYTYQVEATDPDGDELTYTLLNAPLGADVDGDGFLSFSPLTDLQPSYDFTVEVSDSRGGTDVQTFTVEVPNFIENRPPTFTSTPIIESNIGEEYSYQAIATDPDGDSLTFSLIESPEGLSIEVGTGLLLWNPTGNQLGDNLVTIQASDEGGLTDIQSFTITIEDRPTNGAPIFISEPITDFAVAVPNAATGDVNPELISLSLSDGEMATEAVSITLPGGGVSTGGQADIVFVVDESGSMSGEHEWLTDMVLELDAALQDRGITDNRYSLIGYTNQTRLFNLAAQTQVSVYGPGNQLVGSGSFESVINESELVFDLLADGTYTVVVNPLGTAVPFEYELNGTVIDIPAVALTNFNTPFTGTVAPQAEETFTFDAPAGSQILLDGLGSIASNDIRARLVDPNGDNVFSFARLNQDSSPYLLSEAGTYSLIVSGRNAGGDFSFQLLDFNSAATKIAPDTEIIGTIATGLETKVFQFDANKGQQIYFDSAVSQNIRAAIYAPDNQLLGSSFALRDFSAVVPNDGTYTLILRSDSENAVDYNFRLVTPEIEQTTLTIGEVVTGSLSEAGEKDVYLIEGTAGQRIWFDGLASDSFNIDVRITSPTGQTLINNLDANRDSGMLTLPETGTYSIVVNGDDFTGDYSFRVLDEDNANSLTLDTNFTSTIEPGSGTEIYTLEGTSGQELLFGMIAVDNRFRGSWALYGAASNDFIARNTFLDDFSAVLPADGTYTLVVDGESSNPINYTFNISDITTPTNITSSGFDTIRTGTLTTSDQEDIFTFDATAGTRIVFDGLTSASFNINARLTAPDGTALFSNQRLNNDFGQLTLPESGTYSIAVNTRGDLGDYSFRVLNLDDAKTLPLDSVFNGTLNVGQGIDVYEFTGSKGQRLFFDGISATGSGNWQLYSPENLELAQSRLDRDFTATLAADGIYKILFDGENQTPFDFSVQVATPQTQVSTLAIGDIVSGTLAEPGEQDIYQFNGVVGQQFWFDGLESAASEIEVALVNPFGERIFERVRLNQDSDTPFTLFESGEYSLIVNSGRGNPGSVTGDYSFQVLEITPNLTLPNNITGTFNLPNESQVFQFEGIKGQKFTTNPTEGTFGAATQASNATSFLSTAQGGVEDGYLGIDTALGLPFRDGAATNIILVTDEDRDIVNLELTFESIFNKLDSQDALLNVTINGFFLDGNGSSALGVDSQGIAYIADGVGGFITIPGGAFDANNSFSAIKADYVDLAWDSAGAAWDLNQLREGGDTAVSFTKAFVNVKAEEISNQLAVDILVADPNITVENLTGPLFGVNPGETASFDTKITGDGLARDFELFFVRPDTGFVLGSIPVSINQNYLYLAQAVDPDGDPITYSLLNAPTGASIDSTTGRIDWTPPTTGIYQFEIAVADNRGAETTQSFEVEVVAAGGDNTAPSITSTAPDTVRVGSNLEYQVTATDAESDPLTYFLAEAPEGVTIASNTGLVSWTPTESQTGEQTITVKVVDGRGGSDNQSFTLTVNENQKPVFTSNPLLTGNPNQIYEYDVDASDPEGTAITYSLRNGAPDGMTIDPDTGVIQWTPTAEQQGQFPITVFANDAEGERAVQSFLLNVGNPGGGGTGGGTGGTDSETPIVSLGFNSSVIEIGEDLNLQVRAVDDQGITSLELLVDGSPVTLNPGDITNGTVNQAVVNFNQSGLVDIVAIANDADGNVGTQTLSVRVIDPTDTTAPITEIDLTQFQENGTLINIPTDIIGTISDDNLEFYRLEIAPVNLIDLNNPGAADPDYRVLAEGHTNIENGVIGQVDPRFLANDSYHLRVVTQDFSGNISIQGFGVSINGEIKPGRFTQEFVDLSVPLAGLPIEVSRVYDSLQSNQIGDFGYGWNLGVQDARITESVPVTDPNGLSLFTSTPFQVGSTVTLTNPEGRRVTFTFDPVITGNSLIGTVWSPRFVAEPGVFDKLEVENTPLSIRSDGTAGLFLFGLPYNPSEYRLTTKDGTTYNYGQFDGLIDITDRNGNTLTYSDSGIVSSTGESIEFLRDSEGRITEIIDTAGESIKYDYNANGDLVSVTDRTNNTTELVYEQPQLPHYLTEVVDPLGRSGIRNEYNEQGQLIRIIDADGNALDLNFDTAVSSQTVTDPLGNDTTLVFDGRGNVVQEVDAEGGITINTYDDNNNLTSVTDPRGNTTTFTYDDRGNLLTETDALGNINAFTYNDLNQVLTTTDAKGNVTTNRYDSRGNLIEREDAAGNVTNYSYDALGNLETVTDAAGNFTNYSYDSLGRLTEVEDAIGAIVRFTYDDTGNIKTFTTPLGNTTAFDYSAEGQLVKVTDAKGNITQIEYNAAGDRTAVIDALGRRTEFIYNNRGLQTQIRYADGTVSETVYDALDRVVQEIDQNGNATEFEYDGVARLISVVDALGNKTQYGYDASGNQITQTDALGRTTEFEYDALNRLIATELPLGQTETFTYDVIDNLTSFTNFNGEIITYEYDPNNMLSAVRLPDADDEIYTYTPTGEVSTITDARGTTQYEYDSLDQLVRRTNPDGVTIAYTYNLEGNINTLTTPTGTVNYTYDALGLLETVTGRQNNVTTYSYDLVGNLIETEFANGIVETRQYDLLNRPILIENINSEGNIISSYEYNLDNVGNRLVLEENTGRRIEYSYDDLYRLTQATVTDTTNGNETTNYVYDNVGNRLSRTSTNDGTTTYTYDENERLLTQTNDGIVTNYSYDDAGNLITTATNGEIQVTYTWNSKGELSKAVINQDGTEQTIEYQYNTDGIRVASTIDGETTNFLIDTTQPEFAQVIEEYNAGNTDVTYTHGLDLISQQRNGETYFYHTDALGSTQIITDNVGNIANAYIYNPYGSISQQTEIVQNSYKYTGEQFDPELQSYYLRARYYNPSTGRFVSRDPFAGFTERPLSLNKYTYTEGNPINAIDPSGEVAVLIYPSLLTSPANQAAFFTITALQTFGSANLLFIGNVLEGANDGNSRADNFLQVALSKTKTQLDKIEKAVKIIAKGTPKPLGRAIKKGFDLGEDIGIEYISSKIGLS</sequence>
<dbReference type="Gene3D" id="2.60.120.380">
    <property type="match status" value="6"/>
</dbReference>
<dbReference type="InterPro" id="IPR038081">
    <property type="entry name" value="CalX-like_sf"/>
</dbReference>
<evidence type="ECO:0000313" key="6">
    <source>
        <dbReference type="Proteomes" id="UP001483337"/>
    </source>
</evidence>
<dbReference type="InterPro" id="IPR050708">
    <property type="entry name" value="T6SS_VgrG/RHS"/>
</dbReference>
<dbReference type="InterPro" id="IPR025193">
    <property type="entry name" value="DUF4114"/>
</dbReference>
<feature type="domain" description="Cadherin" evidence="4">
    <location>
        <begin position="873"/>
        <end position="966"/>
    </location>
</feature>
<dbReference type="PANTHER" id="PTHR32305:SF15">
    <property type="entry name" value="PROTEIN RHSA-RELATED"/>
    <property type="match status" value="1"/>
</dbReference>
<dbReference type="Pfam" id="PF05345">
    <property type="entry name" value="He_PIG"/>
    <property type="match status" value="4"/>
</dbReference>
<dbReference type="SUPFAM" id="SSF49313">
    <property type="entry name" value="Cadherin-like"/>
    <property type="match status" value="5"/>
</dbReference>
<keyword evidence="3" id="KW-0106">Calcium</keyword>
<keyword evidence="2" id="KW-0677">Repeat</keyword>
<evidence type="ECO:0000256" key="3">
    <source>
        <dbReference type="ARBA" id="ARBA00022837"/>
    </source>
</evidence>
<name>A0ABZ2ULM9_9CYAN</name>
<dbReference type="PANTHER" id="PTHR32305">
    <property type="match status" value="1"/>
</dbReference>
<keyword evidence="1" id="KW-0732">Signal</keyword>
<dbReference type="EMBL" id="CP150886">
    <property type="protein sequence ID" value="WZB86267.1"/>
    <property type="molecule type" value="Genomic_DNA"/>
</dbReference>
<dbReference type="InterPro" id="IPR003644">
    <property type="entry name" value="Calx_beta"/>
</dbReference>
<dbReference type="NCBIfam" id="TIGR03696">
    <property type="entry name" value="Rhs_assc_core"/>
    <property type="match status" value="1"/>
</dbReference>
<feature type="domain" description="Cadherin" evidence="4">
    <location>
        <begin position="986"/>
        <end position="1059"/>
    </location>
</feature>
<dbReference type="Proteomes" id="UP001483337">
    <property type="component" value="Chromosome"/>
</dbReference>
<evidence type="ECO:0000313" key="5">
    <source>
        <dbReference type="EMBL" id="WZB86267.1"/>
    </source>
</evidence>
<dbReference type="SUPFAM" id="SSF53300">
    <property type="entry name" value="vWA-like"/>
    <property type="match status" value="1"/>
</dbReference>
<evidence type="ECO:0000256" key="2">
    <source>
        <dbReference type="ARBA" id="ARBA00022737"/>
    </source>
</evidence>
<reference evidence="5 6" key="1">
    <citation type="submission" date="2024-04" db="EMBL/GenBank/DDBJ databases">
        <title>Okeanomitos corallinicola gen. &amp; sp. nov. (Nostocales, Cyanobacteria), a new toxic marine heterocyst-forming cyanobacterium from a coral reef.</title>
        <authorList>
            <person name="Li H."/>
            <person name="Li R."/>
            <person name="Kang J."/>
            <person name="Hii K.S."/>
            <person name="Mohamed H.F."/>
            <person name="Xu X."/>
            <person name="Luo Z."/>
        </authorList>
    </citation>
    <scope>NUCLEOTIDE SEQUENCE [LARGE SCALE GENOMIC DNA]</scope>
    <source>
        <strain evidence="5 6">TIOX110</strain>
    </source>
</reference>
<dbReference type="InterPro" id="IPR031325">
    <property type="entry name" value="RHS_repeat"/>
</dbReference>
<dbReference type="Pfam" id="PF17963">
    <property type="entry name" value="Big_9"/>
    <property type="match status" value="1"/>
</dbReference>
<keyword evidence="6" id="KW-1185">Reference proteome</keyword>
<dbReference type="InterPro" id="IPR002126">
    <property type="entry name" value="Cadherin-like_dom"/>
</dbReference>
<evidence type="ECO:0000259" key="4">
    <source>
        <dbReference type="PROSITE" id="PS50268"/>
    </source>
</evidence>
<gene>
    <name evidence="5" type="ORF">WJM97_12705</name>
</gene>
<dbReference type="InterPro" id="IPR015919">
    <property type="entry name" value="Cadherin-like_sf"/>
</dbReference>
<organism evidence="5 6">
    <name type="scientific">Okeanomitos corallinicola TIOX110</name>
    <dbReference type="NCBI Taxonomy" id="3133117"/>
    <lineage>
        <taxon>Bacteria</taxon>
        <taxon>Bacillati</taxon>
        <taxon>Cyanobacteriota</taxon>
        <taxon>Cyanophyceae</taxon>
        <taxon>Nostocales</taxon>
        <taxon>Aphanizomenonaceae</taxon>
        <taxon>Okeanomitos</taxon>
    </lineage>
</organism>
<evidence type="ECO:0000256" key="1">
    <source>
        <dbReference type="ARBA" id="ARBA00022729"/>
    </source>
</evidence>
<dbReference type="Pfam" id="PF25023">
    <property type="entry name" value="TEN_YD-shell"/>
    <property type="match status" value="4"/>
</dbReference>
<dbReference type="Pfam" id="PF13448">
    <property type="entry name" value="DUF4114"/>
    <property type="match status" value="2"/>
</dbReference>
<dbReference type="RefSeq" id="WP_353929182.1">
    <property type="nucleotide sequence ID" value="NZ_CP150886.1"/>
</dbReference>
<dbReference type="Gene3D" id="2.60.40.10">
    <property type="entry name" value="Immunoglobulins"/>
    <property type="match status" value="6"/>
</dbReference>
<dbReference type="InterPro" id="IPR006530">
    <property type="entry name" value="YD"/>
</dbReference>
<dbReference type="InterPro" id="IPR036465">
    <property type="entry name" value="vWFA_dom_sf"/>
</dbReference>
<dbReference type="Pfam" id="PF03160">
    <property type="entry name" value="Calx-beta"/>
    <property type="match status" value="1"/>
</dbReference>
<dbReference type="InterPro" id="IPR013783">
    <property type="entry name" value="Ig-like_fold"/>
</dbReference>
<dbReference type="InterPro" id="IPR056823">
    <property type="entry name" value="TEN-like_YD-shell"/>
</dbReference>
<dbReference type="SMART" id="SM00736">
    <property type="entry name" value="CADG"/>
    <property type="match status" value="4"/>
</dbReference>